<dbReference type="InterPro" id="IPR013126">
    <property type="entry name" value="Hsp_70_fam"/>
</dbReference>
<keyword evidence="5" id="KW-0143">Chaperone</keyword>
<dbReference type="Gene3D" id="3.90.640.10">
    <property type="entry name" value="Actin, Chain A, domain 4"/>
    <property type="match status" value="1"/>
</dbReference>
<dbReference type="Pfam" id="PF00012">
    <property type="entry name" value="HSP70"/>
    <property type="match status" value="1"/>
</dbReference>
<dbReference type="InterPro" id="IPR043129">
    <property type="entry name" value="ATPase_NBD"/>
</dbReference>
<keyword evidence="9" id="KW-1185">Reference proteome</keyword>
<dbReference type="SUPFAM" id="SSF51230">
    <property type="entry name" value="Single hybrid motif"/>
    <property type="match status" value="1"/>
</dbReference>
<protein>
    <submittedName>
        <fullName evidence="8">Hsp70 family protein</fullName>
    </submittedName>
</protein>
<keyword evidence="4" id="KW-0346">Stress response</keyword>
<accession>A0ABW6GFK0</accession>
<keyword evidence="3 6" id="KW-0067">ATP-binding</keyword>
<evidence type="ECO:0000256" key="1">
    <source>
        <dbReference type="ARBA" id="ARBA00007381"/>
    </source>
</evidence>
<dbReference type="PANTHER" id="PTHR19375">
    <property type="entry name" value="HEAT SHOCK PROTEIN 70KDA"/>
    <property type="match status" value="1"/>
</dbReference>
<comment type="caution">
    <text evidence="8">The sequence shown here is derived from an EMBL/GenBank/DDBJ whole genome shotgun (WGS) entry which is preliminary data.</text>
</comment>
<sequence>MSDPVLVVDFGTSSSSAAVVQDGRERLVKEPSSGLLSWPSAVAAGPDGVLLVGSAAERRKRAEPEGYRAEFKRDLGESAPVPLGGRSYLPTALVAAVLAEFRAQAGVMTGRAVGRLVVTVPASYGPVDPRRDAMLAAGREAGFESVELLAEPVAAAHAAVVGEPFGPGRTVLVYDFGGGTFDTALVRIGPDGSRTVLGHAALDDCGGRDVDALLAGGVSERGREWLDPLISAGSTRARLELGDFVRRIKHQLSEAAEVEDYFTPVTPASRVARTELDALIAPLLERTVDCCQRLLADCGVRAKDVDAVLLVGGTTRVPAVRALLAQRLGRPLRQVEDPDLAVVHGAAAWAARAADRRLTAVPTEPKAVPLAWEPTAPAELTAWHVEPGADYPAGAALGTLRTAEGALLELATAVPGRVVRHLRRPGETVTAGEWLIAVEQRAVPGAAAVRRPLVGWHWLLGLLGLLLTGFGFLSAWWTRENDYDAKYPTAMGWSLLMMLGAMAGVVLIAVVWRFLRHPALRLLGALLSVCLGYVLALNGYPNSTDGGEGYYWLTAGAWLVGLLLVNWFLVRAGFWRGLWRGLWTVLGGRAPGAHAAGPVGSAGSAGAEG</sequence>
<dbReference type="InterPro" id="IPR011053">
    <property type="entry name" value="Single_hybrid_motif"/>
</dbReference>
<dbReference type="InterPro" id="IPR018181">
    <property type="entry name" value="Heat_shock_70_CS"/>
</dbReference>
<dbReference type="Proteomes" id="UP001599542">
    <property type="component" value="Unassembled WGS sequence"/>
</dbReference>
<gene>
    <name evidence="8" type="ORF">ACFW6T_05910</name>
</gene>
<name>A0ABW6GFK0_9ACTN</name>
<feature type="transmembrane region" description="Helical" evidence="7">
    <location>
        <begin position="549"/>
        <end position="570"/>
    </location>
</feature>
<feature type="transmembrane region" description="Helical" evidence="7">
    <location>
        <begin position="519"/>
        <end position="537"/>
    </location>
</feature>
<dbReference type="RefSeq" id="WP_380319603.1">
    <property type="nucleotide sequence ID" value="NZ_JBHYPW010000009.1"/>
</dbReference>
<evidence type="ECO:0000256" key="4">
    <source>
        <dbReference type="ARBA" id="ARBA00023016"/>
    </source>
</evidence>
<evidence type="ECO:0000256" key="2">
    <source>
        <dbReference type="ARBA" id="ARBA00022741"/>
    </source>
</evidence>
<dbReference type="PRINTS" id="PR00301">
    <property type="entry name" value="HEATSHOCK70"/>
</dbReference>
<evidence type="ECO:0000256" key="3">
    <source>
        <dbReference type="ARBA" id="ARBA00022840"/>
    </source>
</evidence>
<organism evidence="8 9">
    <name type="scientific">Kitasatospora phosalacinea</name>
    <dbReference type="NCBI Taxonomy" id="2065"/>
    <lineage>
        <taxon>Bacteria</taxon>
        <taxon>Bacillati</taxon>
        <taxon>Actinomycetota</taxon>
        <taxon>Actinomycetes</taxon>
        <taxon>Kitasatosporales</taxon>
        <taxon>Streptomycetaceae</taxon>
        <taxon>Kitasatospora</taxon>
    </lineage>
</organism>
<dbReference type="PROSITE" id="PS01036">
    <property type="entry name" value="HSP70_3"/>
    <property type="match status" value="1"/>
</dbReference>
<keyword evidence="7" id="KW-0472">Membrane</keyword>
<evidence type="ECO:0000313" key="8">
    <source>
        <dbReference type="EMBL" id="MFE1351510.1"/>
    </source>
</evidence>
<keyword evidence="7" id="KW-1133">Transmembrane helix</keyword>
<evidence type="ECO:0000313" key="9">
    <source>
        <dbReference type="Proteomes" id="UP001599542"/>
    </source>
</evidence>
<dbReference type="EMBL" id="JBHYPX010000007">
    <property type="protein sequence ID" value="MFE1351510.1"/>
    <property type="molecule type" value="Genomic_DNA"/>
</dbReference>
<evidence type="ECO:0000256" key="5">
    <source>
        <dbReference type="ARBA" id="ARBA00023186"/>
    </source>
</evidence>
<feature type="transmembrane region" description="Helical" evidence="7">
    <location>
        <begin position="458"/>
        <end position="478"/>
    </location>
</feature>
<dbReference type="SUPFAM" id="SSF53067">
    <property type="entry name" value="Actin-like ATPase domain"/>
    <property type="match status" value="2"/>
</dbReference>
<reference evidence="8 9" key="1">
    <citation type="submission" date="2024-09" db="EMBL/GenBank/DDBJ databases">
        <title>The Natural Products Discovery Center: Release of the First 8490 Sequenced Strains for Exploring Actinobacteria Biosynthetic Diversity.</title>
        <authorList>
            <person name="Kalkreuter E."/>
            <person name="Kautsar S.A."/>
            <person name="Yang D."/>
            <person name="Bader C.D."/>
            <person name="Teijaro C.N."/>
            <person name="Fluegel L."/>
            <person name="Davis C.M."/>
            <person name="Simpson J.R."/>
            <person name="Lauterbach L."/>
            <person name="Steele A.D."/>
            <person name="Gui C."/>
            <person name="Meng S."/>
            <person name="Li G."/>
            <person name="Viehrig K."/>
            <person name="Ye F."/>
            <person name="Su P."/>
            <person name="Kiefer A.F."/>
            <person name="Nichols A."/>
            <person name="Cepeda A.J."/>
            <person name="Yan W."/>
            <person name="Fan B."/>
            <person name="Jiang Y."/>
            <person name="Adhikari A."/>
            <person name="Zheng C.-J."/>
            <person name="Schuster L."/>
            <person name="Cowan T.M."/>
            <person name="Smanski M.J."/>
            <person name="Chevrette M.G."/>
            <person name="De Carvalho L.P.S."/>
            <person name="Shen B."/>
        </authorList>
    </citation>
    <scope>NUCLEOTIDE SEQUENCE [LARGE SCALE GENOMIC DNA]</scope>
    <source>
        <strain evidence="8 9">NPDC058753</strain>
    </source>
</reference>
<proteinExistence type="inferred from homology"/>
<evidence type="ECO:0000256" key="6">
    <source>
        <dbReference type="RuleBase" id="RU003322"/>
    </source>
</evidence>
<evidence type="ECO:0000256" key="7">
    <source>
        <dbReference type="SAM" id="Phobius"/>
    </source>
</evidence>
<keyword evidence="7" id="KW-0812">Transmembrane</keyword>
<dbReference type="Gene3D" id="3.30.420.40">
    <property type="match status" value="2"/>
</dbReference>
<feature type="transmembrane region" description="Helical" evidence="7">
    <location>
        <begin position="490"/>
        <end position="512"/>
    </location>
</feature>
<comment type="similarity">
    <text evidence="1 6">Belongs to the heat shock protein 70 family.</text>
</comment>
<keyword evidence="2 6" id="KW-0547">Nucleotide-binding</keyword>